<evidence type="ECO:0000313" key="1">
    <source>
        <dbReference type="EMBL" id="MBB5850781.1"/>
    </source>
</evidence>
<gene>
    <name evidence="1" type="ORF">HDA45_000868</name>
</gene>
<proteinExistence type="predicted"/>
<sequence>MELRFGRSVGPGACGSLLIEGASAVSVAPNTNRKGVGMTIAVEGFTGQGLIPGELFGRLVNRIAKEHDMPREFAVRIMDQALAFLRACGESDRAPLGPSELVDIGWHTFILYTRDYASFCERVAGRFIHHTPNDDGEGEKDPEELIARTTEAIRSLGFAVDDDLWLTFLVKCSDGDDGCRASGKDGNENTDTNGK</sequence>
<reference evidence="1 2" key="1">
    <citation type="submission" date="2020-08" db="EMBL/GenBank/DDBJ databases">
        <title>Sequencing the genomes of 1000 actinobacteria strains.</title>
        <authorList>
            <person name="Klenk H.-P."/>
        </authorList>
    </citation>
    <scope>NUCLEOTIDE SEQUENCE [LARGE SCALE GENOMIC DNA]</scope>
    <source>
        <strain evidence="1 2">DSM 45272</strain>
    </source>
</reference>
<accession>A0A841AVW2</accession>
<dbReference type="AlphaFoldDB" id="A0A841AVW2"/>
<organism evidence="1 2">
    <name type="scientific">Amycolatopsis umgeniensis</name>
    <dbReference type="NCBI Taxonomy" id="336628"/>
    <lineage>
        <taxon>Bacteria</taxon>
        <taxon>Bacillati</taxon>
        <taxon>Actinomycetota</taxon>
        <taxon>Actinomycetes</taxon>
        <taxon>Pseudonocardiales</taxon>
        <taxon>Pseudonocardiaceae</taxon>
        <taxon>Amycolatopsis</taxon>
    </lineage>
</organism>
<dbReference type="Proteomes" id="UP000580861">
    <property type="component" value="Unassembled WGS sequence"/>
</dbReference>
<dbReference type="EMBL" id="JACHMX010000001">
    <property type="protein sequence ID" value="MBB5850781.1"/>
    <property type="molecule type" value="Genomic_DNA"/>
</dbReference>
<protein>
    <submittedName>
        <fullName evidence="1">Uncharacterized protein</fullName>
    </submittedName>
</protein>
<dbReference type="RefSeq" id="WP_343071974.1">
    <property type="nucleotide sequence ID" value="NZ_JACHMX010000001.1"/>
</dbReference>
<evidence type="ECO:0000313" key="2">
    <source>
        <dbReference type="Proteomes" id="UP000580861"/>
    </source>
</evidence>
<keyword evidence="2" id="KW-1185">Reference proteome</keyword>
<name>A0A841AVW2_9PSEU</name>
<comment type="caution">
    <text evidence="1">The sequence shown here is derived from an EMBL/GenBank/DDBJ whole genome shotgun (WGS) entry which is preliminary data.</text>
</comment>